<dbReference type="Gene3D" id="3.40.50.620">
    <property type="entry name" value="HUPs"/>
    <property type="match status" value="1"/>
</dbReference>
<comment type="function">
    <text evidence="6">Ligates lysine onto the cytidine present at position 34 of the AUA codon-specific tRNA(Ile) that contains the anticodon CAU, in an ATP-dependent manner. Cytidine is converted to lysidine, thus changing the amino acid specificity of the tRNA from methionine to isoleucine.</text>
</comment>
<evidence type="ECO:0000256" key="3">
    <source>
        <dbReference type="ARBA" id="ARBA00022741"/>
    </source>
</evidence>
<reference evidence="9" key="1">
    <citation type="submission" date="2016-10" db="EMBL/GenBank/DDBJ databases">
        <authorList>
            <person name="Varghese N."/>
            <person name="Submissions S."/>
        </authorList>
    </citation>
    <scope>NUCLEOTIDE SEQUENCE [LARGE SCALE GENOMIC DNA]</scope>
    <source>
        <strain evidence="9">DSM 29303</strain>
    </source>
</reference>
<dbReference type="NCBIfam" id="TIGR02432">
    <property type="entry name" value="lysidine_TilS_N"/>
    <property type="match status" value="1"/>
</dbReference>
<dbReference type="PANTHER" id="PTHR43033:SF1">
    <property type="entry name" value="TRNA(ILE)-LYSIDINE SYNTHASE-RELATED"/>
    <property type="match status" value="1"/>
</dbReference>
<feature type="domain" description="tRNA(Ile)-lysidine/2-thiocytidine synthase N-terminal" evidence="7">
    <location>
        <begin position="36"/>
        <end position="215"/>
    </location>
</feature>
<evidence type="ECO:0000256" key="2">
    <source>
        <dbReference type="ARBA" id="ARBA00022694"/>
    </source>
</evidence>
<dbReference type="EC" id="6.3.4.19" evidence="6"/>
<feature type="binding site" evidence="6">
    <location>
        <begin position="40"/>
        <end position="45"/>
    </location>
    <ligand>
        <name>ATP</name>
        <dbReference type="ChEBI" id="CHEBI:30616"/>
    </ligand>
</feature>
<keyword evidence="6" id="KW-0963">Cytoplasm</keyword>
<dbReference type="InterPro" id="IPR012094">
    <property type="entry name" value="tRNA_Ile_lys_synt"/>
</dbReference>
<gene>
    <name evidence="6" type="primary">tilS</name>
    <name evidence="8" type="ORF">SAMN05444276_102728</name>
</gene>
<dbReference type="Pfam" id="PF01171">
    <property type="entry name" value="ATP_bind_3"/>
    <property type="match status" value="1"/>
</dbReference>
<dbReference type="EMBL" id="FNNA01000002">
    <property type="protein sequence ID" value="SDW99847.1"/>
    <property type="molecule type" value="Genomic_DNA"/>
</dbReference>
<dbReference type="InterPro" id="IPR012795">
    <property type="entry name" value="tRNA_Ile_lys_synt_N"/>
</dbReference>
<comment type="subcellular location">
    <subcellularLocation>
        <location evidence="6">Cytoplasm</location>
    </subcellularLocation>
</comment>
<evidence type="ECO:0000313" key="8">
    <source>
        <dbReference type="EMBL" id="SDW99847.1"/>
    </source>
</evidence>
<evidence type="ECO:0000256" key="6">
    <source>
        <dbReference type="HAMAP-Rule" id="MF_01161"/>
    </source>
</evidence>
<comment type="catalytic activity">
    <reaction evidence="5 6">
        <text>cytidine(34) in tRNA(Ile2) + L-lysine + ATP = lysidine(34) in tRNA(Ile2) + AMP + diphosphate + H(+)</text>
        <dbReference type="Rhea" id="RHEA:43744"/>
        <dbReference type="Rhea" id="RHEA-COMP:10625"/>
        <dbReference type="Rhea" id="RHEA-COMP:10670"/>
        <dbReference type="ChEBI" id="CHEBI:15378"/>
        <dbReference type="ChEBI" id="CHEBI:30616"/>
        <dbReference type="ChEBI" id="CHEBI:32551"/>
        <dbReference type="ChEBI" id="CHEBI:33019"/>
        <dbReference type="ChEBI" id="CHEBI:82748"/>
        <dbReference type="ChEBI" id="CHEBI:83665"/>
        <dbReference type="ChEBI" id="CHEBI:456215"/>
        <dbReference type="EC" id="6.3.4.19"/>
    </reaction>
</comment>
<name>A0A1H2Y3Z5_9RHOB</name>
<dbReference type="STRING" id="1545044.SAMN05444276_102728"/>
<dbReference type="OrthoDB" id="9807403at2"/>
<keyword evidence="1 6" id="KW-0436">Ligase</keyword>
<evidence type="ECO:0000313" key="9">
    <source>
        <dbReference type="Proteomes" id="UP000182944"/>
    </source>
</evidence>
<keyword evidence="3 6" id="KW-0547">Nucleotide-binding</keyword>
<dbReference type="Proteomes" id="UP000182944">
    <property type="component" value="Unassembled WGS sequence"/>
</dbReference>
<dbReference type="InterPro" id="IPR011063">
    <property type="entry name" value="TilS/TtcA_N"/>
</dbReference>
<evidence type="ECO:0000256" key="4">
    <source>
        <dbReference type="ARBA" id="ARBA00022840"/>
    </source>
</evidence>
<organism evidence="8 9">
    <name type="scientific">Paracoccus sanguinis</name>
    <dbReference type="NCBI Taxonomy" id="1545044"/>
    <lineage>
        <taxon>Bacteria</taxon>
        <taxon>Pseudomonadati</taxon>
        <taxon>Pseudomonadota</taxon>
        <taxon>Alphaproteobacteria</taxon>
        <taxon>Rhodobacterales</taxon>
        <taxon>Paracoccaceae</taxon>
        <taxon>Paracoccus</taxon>
    </lineage>
</organism>
<keyword evidence="4 6" id="KW-0067">ATP-binding</keyword>
<dbReference type="GO" id="GO:0006400">
    <property type="term" value="P:tRNA modification"/>
    <property type="evidence" value="ECO:0007669"/>
    <property type="project" value="UniProtKB-UniRule"/>
</dbReference>
<protein>
    <recommendedName>
        <fullName evidence="6">tRNA(Ile)-lysidine synthase</fullName>
        <ecNumber evidence="6">6.3.4.19</ecNumber>
    </recommendedName>
    <alternativeName>
        <fullName evidence="6">tRNA(Ile)-2-lysyl-cytidine synthase</fullName>
    </alternativeName>
    <alternativeName>
        <fullName evidence="6">tRNA(Ile)-lysidine synthetase</fullName>
    </alternativeName>
</protein>
<sequence>MAADPAGGTDPLGPADPEEAVRAELDRLAGALPALGLAVSGGSDSTALLHIAAPWAQARGVRLAVATVDHRLRPGSGDEAAAVARACAALGVPHRVLVWDHGGRAPAGNLMAAARAARLRLLADWADGAELGAVALGHTMDDQAETLVMRLGRGAGLDGLSGMAAARQQGGTLWLRPMLGVRRAALRDWLTARGLGWSDDPTNDDPGFDRVRVRQAIAALDLPVPGLARSAAWLSEARAALADHAATVAAGVEADRGMLLLPTAVLAQPAETRRRLIAAGLRWVTGADYAPRGDDLSRLLAALAAGAPATLAGVIARPRADGVALLREPAAAARAPAAEAGADGSAIWDDRWRLLGLPPGARVTATPPAALAARDWRGAGLPRVALLAAPAVEAGGRTLLPLLDPGAGVTATPLRGRADWLAILRAH</sequence>
<keyword evidence="9" id="KW-1185">Reference proteome</keyword>
<keyword evidence="2 6" id="KW-0819">tRNA processing</keyword>
<dbReference type="InterPro" id="IPR014729">
    <property type="entry name" value="Rossmann-like_a/b/a_fold"/>
</dbReference>
<proteinExistence type="inferred from homology"/>
<dbReference type="HAMAP" id="MF_01161">
    <property type="entry name" value="tRNA_Ile_lys_synt"/>
    <property type="match status" value="1"/>
</dbReference>
<dbReference type="GO" id="GO:0005524">
    <property type="term" value="F:ATP binding"/>
    <property type="evidence" value="ECO:0007669"/>
    <property type="project" value="UniProtKB-UniRule"/>
</dbReference>
<evidence type="ECO:0000259" key="7">
    <source>
        <dbReference type="Pfam" id="PF01171"/>
    </source>
</evidence>
<dbReference type="AlphaFoldDB" id="A0A1H2Y3Z5"/>
<dbReference type="CDD" id="cd01992">
    <property type="entry name" value="TilS_N"/>
    <property type="match status" value="1"/>
</dbReference>
<dbReference type="GO" id="GO:0005737">
    <property type="term" value="C:cytoplasm"/>
    <property type="evidence" value="ECO:0007669"/>
    <property type="project" value="UniProtKB-SubCell"/>
</dbReference>
<accession>A0A1H2Y3Z5</accession>
<dbReference type="PANTHER" id="PTHR43033">
    <property type="entry name" value="TRNA(ILE)-LYSIDINE SYNTHASE-RELATED"/>
    <property type="match status" value="1"/>
</dbReference>
<comment type="similarity">
    <text evidence="6">Belongs to the tRNA(Ile)-lysidine synthase family.</text>
</comment>
<dbReference type="SUPFAM" id="SSF52402">
    <property type="entry name" value="Adenine nucleotide alpha hydrolases-like"/>
    <property type="match status" value="1"/>
</dbReference>
<dbReference type="RefSeq" id="WP_036735393.1">
    <property type="nucleotide sequence ID" value="NZ_FNNA01000002.1"/>
</dbReference>
<comment type="domain">
    <text evidence="6">The N-terminal region contains the highly conserved SGGXDS motif, predicted to be a P-loop motif involved in ATP binding.</text>
</comment>
<evidence type="ECO:0000256" key="1">
    <source>
        <dbReference type="ARBA" id="ARBA00022598"/>
    </source>
</evidence>
<evidence type="ECO:0000256" key="5">
    <source>
        <dbReference type="ARBA" id="ARBA00048539"/>
    </source>
</evidence>
<dbReference type="GO" id="GO:0032267">
    <property type="term" value="F:tRNA(Ile)-lysidine synthase activity"/>
    <property type="evidence" value="ECO:0007669"/>
    <property type="project" value="UniProtKB-EC"/>
</dbReference>